<accession>A0A1J5P7F1</accession>
<reference evidence="2" key="1">
    <citation type="submission" date="2016-10" db="EMBL/GenBank/DDBJ databases">
        <title>Sequence of Gallionella enrichment culture.</title>
        <authorList>
            <person name="Poehlein A."/>
            <person name="Muehling M."/>
            <person name="Daniel R."/>
        </authorList>
    </citation>
    <scope>NUCLEOTIDE SEQUENCE</scope>
</reference>
<proteinExistence type="predicted"/>
<dbReference type="PANTHER" id="PTHR48101:SF1">
    <property type="entry name" value="METHYLMALONYL-COA MUTASE, LARGE SUBUNIT"/>
    <property type="match status" value="1"/>
</dbReference>
<evidence type="ECO:0000259" key="1">
    <source>
        <dbReference type="Pfam" id="PF01642"/>
    </source>
</evidence>
<dbReference type="Pfam" id="PF01642">
    <property type="entry name" value="MM_CoA_mutase"/>
    <property type="match status" value="1"/>
</dbReference>
<dbReference type="InterPro" id="IPR016176">
    <property type="entry name" value="Cbl-dep_enz_cat"/>
</dbReference>
<dbReference type="SUPFAM" id="SSF51703">
    <property type="entry name" value="Cobalamin (vitamin B12)-dependent enzymes"/>
    <property type="match status" value="1"/>
</dbReference>
<dbReference type="Gene3D" id="3.20.20.240">
    <property type="entry name" value="Methylmalonyl-CoA mutase"/>
    <property type="match status" value="1"/>
</dbReference>
<comment type="caution">
    <text evidence="2">The sequence shown here is derived from an EMBL/GenBank/DDBJ whole genome shotgun (WGS) entry which is preliminary data.</text>
</comment>
<sequence>MAGSFFMEALTDEIEKAALVYIEKIDAMGGSVKAIEQDYMQQEIARSAYEYQTEIERGEKILVGVNRFTEPEKPSINVFRVDDSIRKMQSEKIALIKQSRNNINVEKYLEQLGAAAKGNDNLMPFILNAVEAYATLGEIADTLRSVFGEY</sequence>
<gene>
    <name evidence="2" type="primary">mutB_3</name>
    <name evidence="2" type="ORF">GALL_512940</name>
</gene>
<dbReference type="PANTHER" id="PTHR48101">
    <property type="entry name" value="METHYLMALONYL-COA MUTASE, MITOCHONDRIAL-RELATED"/>
    <property type="match status" value="1"/>
</dbReference>
<protein>
    <submittedName>
        <fullName evidence="2">Methylmalonyl-CoA mutase large subunit</fullName>
        <ecNumber evidence="2">5.4.99.2</ecNumber>
    </submittedName>
</protein>
<dbReference type="EC" id="5.4.99.2" evidence="2"/>
<dbReference type="GO" id="GO:0004494">
    <property type="term" value="F:methylmalonyl-CoA mutase activity"/>
    <property type="evidence" value="ECO:0007669"/>
    <property type="project" value="UniProtKB-EC"/>
</dbReference>
<dbReference type="GO" id="GO:0031419">
    <property type="term" value="F:cobalamin binding"/>
    <property type="evidence" value="ECO:0007669"/>
    <property type="project" value="InterPro"/>
</dbReference>
<dbReference type="EMBL" id="MLJW01006131">
    <property type="protein sequence ID" value="OIQ67130.1"/>
    <property type="molecule type" value="Genomic_DNA"/>
</dbReference>
<feature type="domain" description="Methylmalonyl-CoA mutase alpha/beta chain catalytic" evidence="1">
    <location>
        <begin position="1"/>
        <end position="149"/>
    </location>
</feature>
<organism evidence="2">
    <name type="scientific">mine drainage metagenome</name>
    <dbReference type="NCBI Taxonomy" id="410659"/>
    <lineage>
        <taxon>unclassified sequences</taxon>
        <taxon>metagenomes</taxon>
        <taxon>ecological metagenomes</taxon>
    </lineage>
</organism>
<dbReference type="InterPro" id="IPR006099">
    <property type="entry name" value="MeMalonylCoA_mutase_a/b_cat"/>
</dbReference>
<keyword evidence="2" id="KW-0413">Isomerase</keyword>
<dbReference type="AlphaFoldDB" id="A0A1J5P7F1"/>
<evidence type="ECO:0000313" key="2">
    <source>
        <dbReference type="EMBL" id="OIQ67130.1"/>
    </source>
</evidence>
<name>A0A1J5P7F1_9ZZZZ</name>